<feature type="compositionally biased region" description="Acidic residues" evidence="1">
    <location>
        <begin position="60"/>
        <end position="96"/>
    </location>
</feature>
<evidence type="ECO:0000313" key="4">
    <source>
        <dbReference type="Proteomes" id="UP000641206"/>
    </source>
</evidence>
<reference evidence="4" key="1">
    <citation type="journal article" date="2019" name="Int. J. Syst. Evol. Microbiol.">
        <title>The Global Catalogue of Microorganisms (GCM) 10K type strain sequencing project: providing services to taxonomists for standard genome sequencing and annotation.</title>
        <authorList>
            <consortium name="The Broad Institute Genomics Platform"/>
            <consortium name="The Broad Institute Genome Sequencing Center for Infectious Disease"/>
            <person name="Wu L."/>
            <person name="Ma J."/>
        </authorList>
    </citation>
    <scope>NUCLEOTIDE SEQUENCE [LARGE SCALE GENOMIC DNA]</scope>
    <source>
        <strain evidence="4">CGMCC 1.7693</strain>
    </source>
</reference>
<feature type="chain" id="PRO_5045870953" description="Lipoprotein" evidence="2">
    <location>
        <begin position="23"/>
        <end position="167"/>
    </location>
</feature>
<evidence type="ECO:0000256" key="2">
    <source>
        <dbReference type="SAM" id="SignalP"/>
    </source>
</evidence>
<feature type="signal peptide" evidence="2">
    <location>
        <begin position="1"/>
        <end position="22"/>
    </location>
</feature>
<dbReference type="PROSITE" id="PS51257">
    <property type="entry name" value="PROKAR_LIPOPROTEIN"/>
    <property type="match status" value="1"/>
</dbReference>
<feature type="region of interest" description="Disordered" evidence="1">
    <location>
        <begin position="27"/>
        <end position="104"/>
    </location>
</feature>
<gene>
    <name evidence="3" type="ORF">GCM10011346_21470</name>
</gene>
<evidence type="ECO:0000313" key="3">
    <source>
        <dbReference type="EMBL" id="GGP11022.1"/>
    </source>
</evidence>
<organism evidence="3 4">
    <name type="scientific">Oceanobacillus neutriphilus</name>
    <dbReference type="NCBI Taxonomy" id="531815"/>
    <lineage>
        <taxon>Bacteria</taxon>
        <taxon>Bacillati</taxon>
        <taxon>Bacillota</taxon>
        <taxon>Bacilli</taxon>
        <taxon>Bacillales</taxon>
        <taxon>Bacillaceae</taxon>
        <taxon>Oceanobacillus</taxon>
    </lineage>
</organism>
<feature type="compositionally biased region" description="Basic and acidic residues" evidence="1">
    <location>
        <begin position="42"/>
        <end position="59"/>
    </location>
</feature>
<name>A0ABQ2NUT1_9BACI</name>
<dbReference type="Proteomes" id="UP000641206">
    <property type="component" value="Unassembled WGS sequence"/>
</dbReference>
<protein>
    <recommendedName>
        <fullName evidence="5">Lipoprotein</fullName>
    </recommendedName>
</protein>
<evidence type="ECO:0008006" key="5">
    <source>
        <dbReference type="Google" id="ProtNLM"/>
    </source>
</evidence>
<keyword evidence="4" id="KW-1185">Reference proteome</keyword>
<dbReference type="RefSeq" id="WP_188734416.1">
    <property type="nucleotide sequence ID" value="NZ_BMLW01000005.1"/>
</dbReference>
<sequence length="167" mass="18176">MKKYKVYLCNMVSMLLLLSLLAACSNDSEDGSAADSPENDSAMERIENEPDATDDKVEVISEEEDASKDSGEDNTSENTAENEEDGASENSGEDVSENGNDSLLDGYTAEEIEYARVWLQIVGNQDIEELNVSHVAAGEQVNPNEEDSADYPEDVITLQGKVMAEVQ</sequence>
<comment type="caution">
    <text evidence="3">The sequence shown here is derived from an EMBL/GenBank/DDBJ whole genome shotgun (WGS) entry which is preliminary data.</text>
</comment>
<proteinExistence type="predicted"/>
<evidence type="ECO:0000256" key="1">
    <source>
        <dbReference type="SAM" id="MobiDB-lite"/>
    </source>
</evidence>
<accession>A0ABQ2NUT1</accession>
<dbReference type="EMBL" id="BMLW01000005">
    <property type="protein sequence ID" value="GGP11022.1"/>
    <property type="molecule type" value="Genomic_DNA"/>
</dbReference>
<keyword evidence="2" id="KW-0732">Signal</keyword>